<feature type="compositionally biased region" description="Basic and acidic residues" evidence="1">
    <location>
        <begin position="293"/>
        <end position="304"/>
    </location>
</feature>
<feature type="compositionally biased region" description="Low complexity" evidence="1">
    <location>
        <begin position="22"/>
        <end position="31"/>
    </location>
</feature>
<proteinExistence type="predicted"/>
<organism evidence="2 3">
    <name type="scientific">Lates japonicus</name>
    <name type="common">Japanese lates</name>
    <dbReference type="NCBI Taxonomy" id="270547"/>
    <lineage>
        <taxon>Eukaryota</taxon>
        <taxon>Metazoa</taxon>
        <taxon>Chordata</taxon>
        <taxon>Craniata</taxon>
        <taxon>Vertebrata</taxon>
        <taxon>Euteleostomi</taxon>
        <taxon>Actinopterygii</taxon>
        <taxon>Neopterygii</taxon>
        <taxon>Teleostei</taxon>
        <taxon>Neoteleostei</taxon>
        <taxon>Acanthomorphata</taxon>
        <taxon>Carangaria</taxon>
        <taxon>Carangaria incertae sedis</taxon>
        <taxon>Centropomidae</taxon>
        <taxon>Lates</taxon>
    </lineage>
</organism>
<feature type="region of interest" description="Disordered" evidence="1">
    <location>
        <begin position="179"/>
        <end position="244"/>
    </location>
</feature>
<name>A0AAD3MMS1_LATJO</name>
<accession>A0AAD3MMS1</accession>
<feature type="compositionally biased region" description="Basic and acidic residues" evidence="1">
    <location>
        <begin position="77"/>
        <end position="90"/>
    </location>
</feature>
<comment type="caution">
    <text evidence="2">The sequence shown here is derived from an EMBL/GenBank/DDBJ whole genome shotgun (WGS) entry which is preliminary data.</text>
</comment>
<evidence type="ECO:0000256" key="1">
    <source>
        <dbReference type="SAM" id="MobiDB-lite"/>
    </source>
</evidence>
<reference evidence="2" key="1">
    <citation type="submission" date="2022-08" db="EMBL/GenBank/DDBJ databases">
        <title>Genome sequencing of akame (Lates japonicus).</title>
        <authorList>
            <person name="Hashiguchi Y."/>
            <person name="Takahashi H."/>
        </authorList>
    </citation>
    <scope>NUCLEOTIDE SEQUENCE</scope>
    <source>
        <strain evidence="2">Kochi</strain>
    </source>
</reference>
<gene>
    <name evidence="2" type="ORF">AKAME5_000919100</name>
</gene>
<feature type="region of interest" description="Disordered" evidence="1">
    <location>
        <begin position="385"/>
        <end position="407"/>
    </location>
</feature>
<keyword evidence="3" id="KW-1185">Reference proteome</keyword>
<feature type="compositionally biased region" description="Basic and acidic residues" evidence="1">
    <location>
        <begin position="396"/>
        <end position="407"/>
    </location>
</feature>
<evidence type="ECO:0000313" key="3">
    <source>
        <dbReference type="Proteomes" id="UP001279410"/>
    </source>
</evidence>
<feature type="region of interest" description="Disordered" evidence="1">
    <location>
        <begin position="77"/>
        <end position="96"/>
    </location>
</feature>
<dbReference type="EMBL" id="BRZM01000028">
    <property type="protein sequence ID" value="GLD56903.1"/>
    <property type="molecule type" value="Genomic_DNA"/>
</dbReference>
<protein>
    <submittedName>
        <fullName evidence="2">Uncharacterized protein</fullName>
    </submittedName>
</protein>
<feature type="compositionally biased region" description="Polar residues" evidence="1">
    <location>
        <begin position="305"/>
        <end position="317"/>
    </location>
</feature>
<feature type="region of interest" description="Disordered" evidence="1">
    <location>
        <begin position="1"/>
        <end position="70"/>
    </location>
</feature>
<evidence type="ECO:0000313" key="2">
    <source>
        <dbReference type="EMBL" id="GLD56903.1"/>
    </source>
</evidence>
<dbReference type="Proteomes" id="UP001279410">
    <property type="component" value="Unassembled WGS sequence"/>
</dbReference>
<feature type="region of interest" description="Disordered" evidence="1">
    <location>
        <begin position="293"/>
        <end position="323"/>
    </location>
</feature>
<feature type="compositionally biased region" description="Basic and acidic residues" evidence="1">
    <location>
        <begin position="222"/>
        <end position="232"/>
    </location>
</feature>
<feature type="compositionally biased region" description="Basic and acidic residues" evidence="1">
    <location>
        <begin position="36"/>
        <end position="54"/>
    </location>
</feature>
<dbReference type="AlphaFoldDB" id="A0AAD3MMS1"/>
<sequence>MATEDGEDVQRAEKVGLKRKLTGPPRLLLGRTRTRSVGEDRPEAQTKTDGDKYSLKNSESETTELTEGHDVEEEVLPEVKAESSRGRCDDTGEDDSIGNRNLNRRRWWRRFSSVVVCIRRQKKEKQQNQEANAAGRRRFNMRFRISSKVRTQEQKTDAEDPSLTFQNKLRRFFRGGRSRSSGLTLENMEDTTRIKEAPCSPDELQRDRTDLSPEAATVTAEMDDRPTEDRAAAESPDQSLPDVTEDLTADRLDTIQTDSKVVEVAADTHKVPAEDLIEVFSTEVVQDLNDHLPARTVPPEEKTDQAASQPLQPSMNGPSIRIELVPPDDVSLEDEDEEGDWEGSPSSENQNHLLLLLSFDHSERQLLQTARSLVRAAMNAAVDQLTREQQSGSGRVHREPQGCRDHA</sequence>